<dbReference type="EMBL" id="HG719229">
    <property type="protein sequence ID" value="CDJ57152.1"/>
    <property type="molecule type" value="Genomic_DNA"/>
</dbReference>
<feature type="compositionally biased region" description="Basic residues" evidence="1">
    <location>
        <begin position="39"/>
        <end position="61"/>
    </location>
</feature>
<feature type="region of interest" description="Disordered" evidence="1">
    <location>
        <begin position="1"/>
        <end position="80"/>
    </location>
</feature>
<dbReference type="PANTHER" id="PTHR46007:SF8">
    <property type="entry name" value="C2H2-TYPE DOMAIN-CONTAINING PROTEIN"/>
    <property type="match status" value="1"/>
</dbReference>
<sequence>MEDDCLGSPVHAPLSLLQQLQQQQSQQQQQQQQQQSRLYAHHPRKKGAKHWNRTRPKKRRPSSINSKPTPYQKDPTDFVNAPPEYIAIPDEEGLKALRAEPLQQLLLLLQQQQQECTKDSPSLLRIPAPCNVRMPRSTAAAAAAVAAAIAAASPEEAAAATAAATASAAPALKDEAAAYAAALRSAAEAAANEGAAAVAAAFPDVAPGEGIATAAAAAIDTEAAQKLQQLSKQPQLHQLLQQLQQLAETNNDEPLKKIAAHLAAAVAPCKPPSPSQLILGPPYEDDQGGAAAAPATTASDTAGSGSSPGAAPSTAEVAEAAAKAAAADLAYGRTLLRRRRGLLPSFKALKLSPLNRFNPLLLLKTLDKQWQALQHRRYKGLFKRKLQQTLSLARRLQADGVSPRVLLEDGAFDRFGLLRDIPQTSFVECYLHRHSKPWKPPEAAAAAAAAAAVAAAKAAAPNDRQQHEEVLNAASAARAALLAAAMQRLQELGLITDDGKPNLMELRRMQAALQQQQQLPRVLSVAEQQELLKQQRLRPRSRFTRIVNRVTTHARAAAASLNFPVLGPKRNRKAAAAAATAAAAAVPSLEESEVFTYPSTVLLRGRPWSVSSEQQQHQQQQQQQLGGSQKEPLRGRALRVAQRMQKLRLKQQQMREQQQQDLQERRRLLQVAAEAGGVFDVLAAADYPNYKPLATAAELELFVEAEYRRHSLLKDLKNALKDALQSGPAAFDQPQPSGAGKFTAFIAEWMKLSKRRRRRLLLQELEAQQLLQQQLQRPQQGRRRTRRQQQEELLADPRLLLRQLRHKYDLGLLPLKPPAASGGNSCCRNFAAE</sequence>
<feature type="region of interest" description="Disordered" evidence="1">
    <location>
        <begin position="772"/>
        <end position="791"/>
    </location>
</feature>
<dbReference type="RefSeq" id="XP_013333802.1">
    <property type="nucleotide sequence ID" value="XM_013478348.1"/>
</dbReference>
<dbReference type="AlphaFoldDB" id="U6LYX2"/>
<evidence type="ECO:0000256" key="1">
    <source>
        <dbReference type="SAM" id="MobiDB-lite"/>
    </source>
</evidence>
<feature type="compositionally biased region" description="Low complexity" evidence="1">
    <location>
        <begin position="14"/>
        <end position="36"/>
    </location>
</feature>
<dbReference type="Proteomes" id="UP000030763">
    <property type="component" value="Unassembled WGS sequence"/>
</dbReference>
<reference evidence="2" key="2">
    <citation type="submission" date="2013-10" db="EMBL/GenBank/DDBJ databases">
        <authorList>
            <person name="Aslett M."/>
        </authorList>
    </citation>
    <scope>NUCLEOTIDE SEQUENCE [LARGE SCALE GENOMIC DNA]</scope>
    <source>
        <strain evidence="2">Weybridge</strain>
    </source>
</reference>
<dbReference type="PANTHER" id="PTHR46007">
    <property type="entry name" value="MEDIATOR OF RNA POLYMERASE II TRANSCRIPTION SUBUNIT 12"/>
    <property type="match status" value="1"/>
</dbReference>
<dbReference type="GO" id="GO:0003713">
    <property type="term" value="F:transcription coactivator activity"/>
    <property type="evidence" value="ECO:0007669"/>
    <property type="project" value="TreeGrafter"/>
</dbReference>
<organism evidence="2 3">
    <name type="scientific">Eimeria maxima</name>
    <name type="common">Coccidian parasite</name>
    <dbReference type="NCBI Taxonomy" id="5804"/>
    <lineage>
        <taxon>Eukaryota</taxon>
        <taxon>Sar</taxon>
        <taxon>Alveolata</taxon>
        <taxon>Apicomplexa</taxon>
        <taxon>Conoidasida</taxon>
        <taxon>Coccidia</taxon>
        <taxon>Eucoccidiorida</taxon>
        <taxon>Eimeriorina</taxon>
        <taxon>Eimeriidae</taxon>
        <taxon>Eimeria</taxon>
    </lineage>
</organism>
<dbReference type="VEuPathDB" id="ToxoDB:EMWEY_00000650"/>
<dbReference type="OrthoDB" id="349256at2759"/>
<evidence type="ECO:0000313" key="2">
    <source>
        <dbReference type="EMBL" id="CDJ57152.1"/>
    </source>
</evidence>
<gene>
    <name evidence="2" type="ORF">EMWEY_00000650</name>
</gene>
<feature type="region of interest" description="Disordered" evidence="1">
    <location>
        <begin position="608"/>
        <end position="632"/>
    </location>
</feature>
<reference evidence="2" key="1">
    <citation type="submission" date="2013-10" db="EMBL/GenBank/DDBJ databases">
        <title>Genomic analysis of the causative agents of coccidiosis in chickens.</title>
        <authorList>
            <person name="Reid A.J."/>
            <person name="Blake D."/>
            <person name="Billington K."/>
            <person name="Browne H."/>
            <person name="Dunn M."/>
            <person name="Hung S."/>
            <person name="Kawahara F."/>
            <person name="Miranda-Saavedra D."/>
            <person name="Mourier T."/>
            <person name="Nagra H."/>
            <person name="Otto T.D."/>
            <person name="Rawlings N."/>
            <person name="Sanchez A."/>
            <person name="Sanders M."/>
            <person name="Subramaniam C."/>
            <person name="Tay Y."/>
            <person name="Dear P."/>
            <person name="Doerig C."/>
            <person name="Gruber A."/>
            <person name="Parkinson J."/>
            <person name="Shirley M."/>
            <person name="Wan K.L."/>
            <person name="Berriman M."/>
            <person name="Tomley F."/>
            <person name="Pain A."/>
        </authorList>
    </citation>
    <scope>NUCLEOTIDE SEQUENCE [LARGE SCALE GENOMIC DNA]</scope>
    <source>
        <strain evidence="2">Weybridge</strain>
    </source>
</reference>
<dbReference type="GeneID" id="25334051"/>
<dbReference type="OMA" id="IDRWWSA"/>
<proteinExistence type="predicted"/>
<keyword evidence="3" id="KW-1185">Reference proteome</keyword>
<accession>U6LYX2</accession>
<protein>
    <submittedName>
        <fullName evidence="2">Uncharacterized protein</fullName>
    </submittedName>
</protein>
<feature type="compositionally biased region" description="Low complexity" evidence="1">
    <location>
        <begin position="614"/>
        <end position="624"/>
    </location>
</feature>
<dbReference type="GO" id="GO:0045944">
    <property type="term" value="P:positive regulation of transcription by RNA polymerase II"/>
    <property type="evidence" value="ECO:0007669"/>
    <property type="project" value="TreeGrafter"/>
</dbReference>
<name>U6LYX2_EIMMA</name>
<dbReference type="GO" id="GO:0016592">
    <property type="term" value="C:mediator complex"/>
    <property type="evidence" value="ECO:0007669"/>
    <property type="project" value="TreeGrafter"/>
</dbReference>
<evidence type="ECO:0000313" key="3">
    <source>
        <dbReference type="Proteomes" id="UP000030763"/>
    </source>
</evidence>
<feature type="region of interest" description="Disordered" evidence="1">
    <location>
        <begin position="275"/>
        <end position="314"/>
    </location>
</feature>
<dbReference type="InterPro" id="IPR051647">
    <property type="entry name" value="Mediator_comp_sub12"/>
</dbReference>
<feature type="compositionally biased region" description="Low complexity" evidence="1">
    <location>
        <begin position="288"/>
        <end position="314"/>
    </location>
</feature>